<comment type="caution">
    <text evidence="3">The sequence shown here is derived from an EMBL/GenBank/DDBJ whole genome shotgun (WGS) entry which is preliminary data.</text>
</comment>
<keyword evidence="5" id="KW-1185">Reference proteome</keyword>
<reference evidence="3" key="1">
    <citation type="submission" date="2015-05" db="EMBL/GenBank/DDBJ databases">
        <authorList>
            <person name="Wang D.B."/>
            <person name="Wang M."/>
        </authorList>
    </citation>
    <scope>NUCLEOTIDE SEQUENCE</scope>
    <source>
        <strain evidence="3">36-1</strain>
    </source>
</reference>
<evidence type="ECO:0000313" key="2">
    <source>
        <dbReference type="EMBL" id="KAK4075516.1"/>
    </source>
</evidence>
<evidence type="ECO:0000313" key="4">
    <source>
        <dbReference type="Proteomes" id="UP000245956"/>
    </source>
</evidence>
<dbReference type="Proteomes" id="UP001287286">
    <property type="component" value="Unassembled WGS sequence"/>
</dbReference>
<gene>
    <name evidence="3" type="ORF">PCL_04955</name>
    <name evidence="2" type="ORF">Purlil1_12670</name>
</gene>
<name>A0A2U3DWC8_PURLI</name>
<reference evidence="2 5" key="4">
    <citation type="journal article" date="2024" name="Microbiol. Resour. Announc.">
        <title>Genome annotations for the ascomycete fungi Trichoderma harzianum, Trichoderma aggressivum, and Purpureocillium lilacinum.</title>
        <authorList>
            <person name="Beijen E.P.W."/>
            <person name="Ohm R.A."/>
        </authorList>
    </citation>
    <scope>NUCLEOTIDE SEQUENCE [LARGE SCALE GENOMIC DNA]</scope>
    <source>
        <strain evidence="2 5">CBS 150709</strain>
    </source>
</reference>
<sequence>MIDGSRSGPHSESRVHVSMHAGRIAATWCPYPPDAWTMRQQQRQASPESGLPGGGPVPGSRVETGAGTESGPGEVPEMDNRGRDGE</sequence>
<protein>
    <submittedName>
        <fullName evidence="3">Uncharacterized protein</fullName>
    </submittedName>
</protein>
<evidence type="ECO:0000256" key="1">
    <source>
        <dbReference type="SAM" id="MobiDB-lite"/>
    </source>
</evidence>
<dbReference type="Proteomes" id="UP000245956">
    <property type="component" value="Unassembled WGS sequence"/>
</dbReference>
<dbReference type="AlphaFoldDB" id="A0A2U3DWC8"/>
<proteinExistence type="predicted"/>
<evidence type="ECO:0000313" key="3">
    <source>
        <dbReference type="EMBL" id="PWI66542.1"/>
    </source>
</evidence>
<evidence type="ECO:0000313" key="5">
    <source>
        <dbReference type="Proteomes" id="UP001287286"/>
    </source>
</evidence>
<reference evidence="3 4" key="2">
    <citation type="journal article" date="2016" name="Front. Microbiol.">
        <title>Genome and transcriptome sequences reveal the specific parasitism of the nematophagous Purpureocillium lilacinum 36-1.</title>
        <authorList>
            <person name="Xie J."/>
            <person name="Li S."/>
            <person name="Mo C."/>
            <person name="Xiao X."/>
            <person name="Peng D."/>
            <person name="Wang G."/>
            <person name="Xiao Y."/>
        </authorList>
    </citation>
    <scope>NUCLEOTIDE SEQUENCE [LARGE SCALE GENOMIC DNA]</scope>
    <source>
        <strain evidence="3 4">36-1</strain>
    </source>
</reference>
<dbReference type="EMBL" id="LCWV01000024">
    <property type="protein sequence ID" value="PWI66542.1"/>
    <property type="molecule type" value="Genomic_DNA"/>
</dbReference>
<dbReference type="EMBL" id="JAWRVI010000120">
    <property type="protein sequence ID" value="KAK4075516.1"/>
    <property type="molecule type" value="Genomic_DNA"/>
</dbReference>
<accession>A0A2U3DWC8</accession>
<reference evidence="2" key="3">
    <citation type="submission" date="2023-11" db="EMBL/GenBank/DDBJ databases">
        <authorList>
            <person name="Beijen E."/>
            <person name="Ohm R.A."/>
        </authorList>
    </citation>
    <scope>NUCLEOTIDE SEQUENCE</scope>
    <source>
        <strain evidence="2">CBS 150709</strain>
    </source>
</reference>
<feature type="region of interest" description="Disordered" evidence="1">
    <location>
        <begin position="37"/>
        <end position="86"/>
    </location>
</feature>
<organism evidence="3 4">
    <name type="scientific">Purpureocillium lilacinum</name>
    <name type="common">Paecilomyces lilacinus</name>
    <dbReference type="NCBI Taxonomy" id="33203"/>
    <lineage>
        <taxon>Eukaryota</taxon>
        <taxon>Fungi</taxon>
        <taxon>Dikarya</taxon>
        <taxon>Ascomycota</taxon>
        <taxon>Pezizomycotina</taxon>
        <taxon>Sordariomycetes</taxon>
        <taxon>Hypocreomycetidae</taxon>
        <taxon>Hypocreales</taxon>
        <taxon>Ophiocordycipitaceae</taxon>
        <taxon>Purpureocillium</taxon>
    </lineage>
</organism>